<sequence>MPEPIRQWWSRRQVSRGAEVPYPVGSYRDAWQSFPMLVRQYHPEFNDGIVLSQIPPAADVFLCWQCDVGHVFVATPAEQRSRPGRERERRRSSWCPDCLEGARPRTPAMPMREGPVAEAPAGPRAVAPAVRRAGGAAGAAAASGASAAPARPASAAPAPARRSRQAARPAASTVCSKTPALPAGEPFASVCAPSPASAVEGELRAFLLERLEFTAGLNAIRLARPFFDHLEAWPDVILPELRVAVEYDSTGRFGLEHVGRREEADRRKDRALRGAGWEVVRIRTGRLPALGPHDLQVGSLSKKALEALVDELRVIRGALIVDAYLLR</sequence>
<feature type="compositionally biased region" description="Basic and acidic residues" evidence="1">
    <location>
        <begin position="79"/>
        <end position="91"/>
    </location>
</feature>
<evidence type="ECO:0008006" key="4">
    <source>
        <dbReference type="Google" id="ProtNLM"/>
    </source>
</evidence>
<evidence type="ECO:0000256" key="1">
    <source>
        <dbReference type="SAM" id="MobiDB-lite"/>
    </source>
</evidence>
<organism evidence="2 3">
    <name type="scientific">Frondihabitans peucedani</name>
    <dbReference type="NCBI Taxonomy" id="598626"/>
    <lineage>
        <taxon>Bacteria</taxon>
        <taxon>Bacillati</taxon>
        <taxon>Actinomycetota</taxon>
        <taxon>Actinomycetes</taxon>
        <taxon>Micrococcales</taxon>
        <taxon>Microbacteriaceae</taxon>
        <taxon>Frondihabitans</taxon>
    </lineage>
</organism>
<dbReference type="RefSeq" id="WP_344793174.1">
    <property type="nucleotide sequence ID" value="NZ_BAABAU010000001.1"/>
</dbReference>
<feature type="region of interest" description="Disordered" evidence="1">
    <location>
        <begin position="142"/>
        <end position="170"/>
    </location>
</feature>
<name>A0ABP8DX80_9MICO</name>
<evidence type="ECO:0000313" key="2">
    <source>
        <dbReference type="EMBL" id="GAA4264584.1"/>
    </source>
</evidence>
<reference evidence="3" key="1">
    <citation type="journal article" date="2019" name="Int. J. Syst. Evol. Microbiol.">
        <title>The Global Catalogue of Microorganisms (GCM) 10K type strain sequencing project: providing services to taxonomists for standard genome sequencing and annotation.</title>
        <authorList>
            <consortium name="The Broad Institute Genomics Platform"/>
            <consortium name="The Broad Institute Genome Sequencing Center for Infectious Disease"/>
            <person name="Wu L."/>
            <person name="Ma J."/>
        </authorList>
    </citation>
    <scope>NUCLEOTIDE SEQUENCE [LARGE SCALE GENOMIC DNA]</scope>
    <source>
        <strain evidence="3">JCM 17442</strain>
    </source>
</reference>
<proteinExistence type="predicted"/>
<feature type="region of interest" description="Disordered" evidence="1">
    <location>
        <begin position="78"/>
        <end position="123"/>
    </location>
</feature>
<comment type="caution">
    <text evidence="2">The sequence shown here is derived from an EMBL/GenBank/DDBJ whole genome shotgun (WGS) entry which is preliminary data.</text>
</comment>
<keyword evidence="3" id="KW-1185">Reference proteome</keyword>
<protein>
    <recommendedName>
        <fullName evidence="4">Zinc-ribbon domain-containing protein</fullName>
    </recommendedName>
</protein>
<dbReference type="Proteomes" id="UP001501594">
    <property type="component" value="Unassembled WGS sequence"/>
</dbReference>
<evidence type="ECO:0000313" key="3">
    <source>
        <dbReference type="Proteomes" id="UP001501594"/>
    </source>
</evidence>
<gene>
    <name evidence="2" type="ORF">GCM10022256_01960</name>
</gene>
<dbReference type="EMBL" id="BAABAU010000001">
    <property type="protein sequence ID" value="GAA4264584.1"/>
    <property type="molecule type" value="Genomic_DNA"/>
</dbReference>
<accession>A0ABP8DX80</accession>
<feature type="compositionally biased region" description="Low complexity" evidence="1">
    <location>
        <begin position="112"/>
        <end position="123"/>
    </location>
</feature>